<name>A0A0L0P2W1_CANAR</name>
<evidence type="ECO:0000313" key="1">
    <source>
        <dbReference type="EMBL" id="KNE00727.1"/>
    </source>
</evidence>
<sequence>MFDPEILNVKELLTVKDAATMHDFPRKVLTIKVKRNEMKQA</sequence>
<comment type="caution">
    <text evidence="1">The sequence shown here is derived from an EMBL/GenBank/DDBJ whole genome shotgun (WGS) entry which is preliminary data.</text>
</comment>
<organism evidence="1 2">
    <name type="scientific">Candidozyma auris</name>
    <name type="common">Yeast</name>
    <name type="synonym">Candida auris</name>
    <dbReference type="NCBI Taxonomy" id="498019"/>
    <lineage>
        <taxon>Eukaryota</taxon>
        <taxon>Fungi</taxon>
        <taxon>Dikarya</taxon>
        <taxon>Ascomycota</taxon>
        <taxon>Saccharomycotina</taxon>
        <taxon>Pichiomycetes</taxon>
        <taxon>Metschnikowiaceae</taxon>
        <taxon>Candidozyma</taxon>
    </lineage>
</organism>
<dbReference type="AlphaFoldDB" id="A0A0L0P2W1"/>
<dbReference type="Proteomes" id="UP000037122">
    <property type="component" value="Unassembled WGS sequence"/>
</dbReference>
<accession>A0A0L0P2W1</accession>
<gene>
    <name evidence="1" type="ORF">QG37_02257</name>
</gene>
<dbReference type="VEuPathDB" id="FungiDB:QG37_02257"/>
<reference evidence="2" key="1">
    <citation type="journal article" date="2015" name="BMC Genomics">
        <title>Draft genome of a commonly misdiagnosed multidrug resistant pathogen Candida auris.</title>
        <authorList>
            <person name="Chatterjee S."/>
            <person name="Alampalli S.V."/>
            <person name="Nageshan R.K."/>
            <person name="Chettiar S.T."/>
            <person name="Joshi S."/>
            <person name="Tatu U.S."/>
        </authorList>
    </citation>
    <scope>NUCLEOTIDE SEQUENCE [LARGE SCALE GENOMIC DNA]</scope>
    <source>
        <strain evidence="2">6684</strain>
    </source>
</reference>
<protein>
    <submittedName>
        <fullName evidence="1">Uncharacterized protein</fullName>
    </submittedName>
</protein>
<dbReference type="EMBL" id="LGST01000017">
    <property type="protein sequence ID" value="KNE00727.1"/>
    <property type="molecule type" value="Genomic_DNA"/>
</dbReference>
<proteinExistence type="predicted"/>
<evidence type="ECO:0000313" key="2">
    <source>
        <dbReference type="Proteomes" id="UP000037122"/>
    </source>
</evidence>